<dbReference type="Gene3D" id="1.25.40.410">
    <property type="match status" value="1"/>
</dbReference>
<dbReference type="PROSITE" id="PS51650">
    <property type="entry name" value="C2_DOCK"/>
    <property type="match status" value="1"/>
</dbReference>
<feature type="coiled-coil region" evidence="6">
    <location>
        <begin position="1986"/>
        <end position="2013"/>
    </location>
</feature>
<proteinExistence type="inferred from homology"/>
<evidence type="ECO:0000256" key="7">
    <source>
        <dbReference type="SAM" id="MobiDB-lite"/>
    </source>
</evidence>
<evidence type="ECO:0000256" key="1">
    <source>
        <dbReference type="ARBA" id="ARBA00004496"/>
    </source>
</evidence>
<dbReference type="InterPro" id="IPR032376">
    <property type="entry name" value="DOCK_N"/>
</dbReference>
<dbReference type="GO" id="GO:0031267">
    <property type="term" value="F:small GTPase binding"/>
    <property type="evidence" value="ECO:0007669"/>
    <property type="project" value="TreeGrafter"/>
</dbReference>
<dbReference type="Pfam" id="PF23554">
    <property type="entry name" value="TPR_DOCK"/>
    <property type="match status" value="3"/>
</dbReference>
<dbReference type="InterPro" id="IPR056372">
    <property type="entry name" value="TPR_DOCK"/>
</dbReference>
<comment type="similarity">
    <text evidence="5">Belongs to the DOCK family.</text>
</comment>
<evidence type="ECO:0000313" key="11">
    <source>
        <dbReference type="Proteomes" id="UP000054845"/>
    </source>
</evidence>
<dbReference type="Pfam" id="PF14429">
    <property type="entry name" value="DOCK-C2"/>
    <property type="match status" value="1"/>
</dbReference>
<feature type="region of interest" description="Disordered" evidence="7">
    <location>
        <begin position="2124"/>
        <end position="2153"/>
    </location>
</feature>
<dbReference type="InterPro" id="IPR046769">
    <property type="entry name" value="DOCKER_Lobe_A"/>
</dbReference>
<keyword evidence="11" id="KW-1185">Reference proteome</keyword>
<dbReference type="Gene3D" id="1.20.1270.350">
    <property type="entry name" value="Dedicator of cytokinesis N-terminal subdomain"/>
    <property type="match status" value="1"/>
</dbReference>
<evidence type="ECO:0000259" key="9">
    <source>
        <dbReference type="PROSITE" id="PS51651"/>
    </source>
</evidence>
<dbReference type="InterPro" id="IPR026791">
    <property type="entry name" value="DOCK"/>
</dbReference>
<dbReference type="STRING" id="401625.A0A0P1BE47"/>
<feature type="region of interest" description="Disordered" evidence="7">
    <location>
        <begin position="444"/>
        <end position="474"/>
    </location>
</feature>
<dbReference type="Proteomes" id="UP000054845">
    <property type="component" value="Unassembled WGS sequence"/>
</dbReference>
<dbReference type="PANTHER" id="PTHR45653">
    <property type="entry name" value="DEDICATOR OF CYTOKINESIS"/>
    <property type="match status" value="1"/>
</dbReference>
<dbReference type="Pfam" id="PF16172">
    <property type="entry name" value="DOCK_N"/>
    <property type="match status" value="1"/>
</dbReference>
<dbReference type="CDD" id="cd08679">
    <property type="entry name" value="C2_DOCK180_related"/>
    <property type="match status" value="1"/>
</dbReference>
<evidence type="ECO:0000256" key="5">
    <source>
        <dbReference type="PROSITE-ProRule" id="PRU00983"/>
    </source>
</evidence>
<dbReference type="Gene3D" id="1.20.58.740">
    <property type="match status" value="1"/>
</dbReference>
<dbReference type="CDD" id="cd11684">
    <property type="entry name" value="DHR2_DOCK"/>
    <property type="match status" value="1"/>
</dbReference>
<feature type="domain" description="C2 DOCK-type" evidence="8">
    <location>
        <begin position="734"/>
        <end position="944"/>
    </location>
</feature>
<feature type="region of interest" description="Disordered" evidence="7">
    <location>
        <begin position="189"/>
        <end position="271"/>
    </location>
</feature>
<dbReference type="PANTHER" id="PTHR45653:SF10">
    <property type="entry name" value="MYOBLAST CITY, ISOFORM B"/>
    <property type="match status" value="1"/>
</dbReference>
<dbReference type="GO" id="GO:0005085">
    <property type="term" value="F:guanyl-nucleotide exchange factor activity"/>
    <property type="evidence" value="ECO:0007669"/>
    <property type="project" value="UniProtKB-KW"/>
</dbReference>
<keyword evidence="4" id="KW-0344">Guanine-nucleotide releasing factor</keyword>
<dbReference type="InterPro" id="IPR046773">
    <property type="entry name" value="DOCKER_Lobe_C"/>
</dbReference>
<dbReference type="InterPro" id="IPR042455">
    <property type="entry name" value="DOCK_N_sub1"/>
</dbReference>
<evidence type="ECO:0000259" key="8">
    <source>
        <dbReference type="PROSITE" id="PS51650"/>
    </source>
</evidence>
<feature type="compositionally biased region" description="Polar residues" evidence="7">
    <location>
        <begin position="2134"/>
        <end position="2153"/>
    </location>
</feature>
<evidence type="ECO:0000256" key="4">
    <source>
        <dbReference type="ARBA" id="ARBA00022658"/>
    </source>
</evidence>
<dbReference type="Pfam" id="PF20421">
    <property type="entry name" value="DHR-2_Lobe_C"/>
    <property type="match status" value="1"/>
</dbReference>
<keyword evidence="3" id="KW-0597">Phosphoprotein</keyword>
<dbReference type="OrthoDB" id="18896at2759"/>
<evidence type="ECO:0000313" key="10">
    <source>
        <dbReference type="EMBL" id="CEH14126.1"/>
    </source>
</evidence>
<dbReference type="GO" id="GO:0005886">
    <property type="term" value="C:plasma membrane"/>
    <property type="evidence" value="ECO:0007669"/>
    <property type="project" value="TreeGrafter"/>
</dbReference>
<accession>A0A0P1BE47</accession>
<evidence type="ECO:0000256" key="6">
    <source>
        <dbReference type="SAM" id="Coils"/>
    </source>
</evidence>
<feature type="domain" description="DOCKER" evidence="9">
    <location>
        <begin position="1693"/>
        <end position="2125"/>
    </location>
</feature>
<dbReference type="InterPro" id="IPR043162">
    <property type="entry name" value="DOCK_C_lobe_C"/>
</dbReference>
<comment type="subcellular location">
    <subcellularLocation>
        <location evidence="1">Cytoplasm</location>
    </subcellularLocation>
</comment>
<feature type="compositionally biased region" description="Polar residues" evidence="7">
    <location>
        <begin position="2193"/>
        <end position="2204"/>
    </location>
</feature>
<dbReference type="GO" id="GO:0007264">
    <property type="term" value="P:small GTPase-mediated signal transduction"/>
    <property type="evidence" value="ECO:0007669"/>
    <property type="project" value="InterPro"/>
</dbReference>
<protein>
    <submittedName>
        <fullName evidence="10">Signaling protein DOCK180</fullName>
    </submittedName>
</protein>
<dbReference type="EMBL" id="CCYA01000240">
    <property type="protein sequence ID" value="CEH14126.1"/>
    <property type="molecule type" value="Genomic_DNA"/>
</dbReference>
<evidence type="ECO:0000256" key="3">
    <source>
        <dbReference type="ARBA" id="ARBA00022553"/>
    </source>
</evidence>
<dbReference type="InterPro" id="IPR027357">
    <property type="entry name" value="DOCKER_dom"/>
</dbReference>
<feature type="compositionally biased region" description="Low complexity" evidence="7">
    <location>
        <begin position="214"/>
        <end position="229"/>
    </location>
</feature>
<dbReference type="InterPro" id="IPR035892">
    <property type="entry name" value="C2_domain_sf"/>
</dbReference>
<keyword evidence="6" id="KW-0175">Coiled coil</keyword>
<name>A0A0P1BE47_9BASI</name>
<dbReference type="InterPro" id="IPR043161">
    <property type="entry name" value="DOCK_C_lobe_A"/>
</dbReference>
<feature type="region of interest" description="Disordered" evidence="7">
    <location>
        <begin position="2180"/>
        <end position="2238"/>
    </location>
</feature>
<dbReference type="PROSITE" id="PS51651">
    <property type="entry name" value="DOCKER"/>
    <property type="match status" value="1"/>
</dbReference>
<keyword evidence="2" id="KW-0963">Cytoplasm</keyword>
<dbReference type="Pfam" id="PF06920">
    <property type="entry name" value="DHR-2_Lobe_A"/>
    <property type="match status" value="1"/>
</dbReference>
<dbReference type="Gene3D" id="2.60.40.150">
    <property type="entry name" value="C2 domain"/>
    <property type="match status" value="1"/>
</dbReference>
<sequence length="2309" mass="253882">MSSKIGETPSAGISAATVSGSLEHGIDSLKAIQKQYRRWEPLPKILFGFCVLPFSPELESLDVGLLQQSSRAETQEALATVQSHLIGLEIGDEVYIFEQLGHADVAWFRGYVVSSNRVPQAAASNSSRSEYSAFPGSQAGKSGVAVVEEPQVYVGLFPSTHIHIREQLDDAELRLAEVHALAVEQGIVGATAPPHGGKSSTSHMETVHEEDEGSSSAPGTPTPASVAAPKSTPDTRDSDTFVLENSNGDAERPPPPLPSLKCGDETASGSDEPLVDEIACALREWSSLMYTYLARRDYGLFNAVREHTDLLHVARRQLLAQTLSAEEVSKLRRECVARLVKGNVLQGLDVIVRHPGRGGLVDVDFTGKDSDPESWVSGIRLFALQASLAYVDQQGNASTSAGVANSTQSNGLEVAASTAFGISAPSTSTAGVLGASSSFAGGSGSRSAKHSSIAPAPHARSSATNGGPSSGRDPPTRGVKYFHVYLDVKAFVASPCVPGETCELYLSLYNKAESRFLTEEYCVVLNHQGVPARESEGRLGKMRTLFTDLSATDMQELNVVCRIVRNGAMRITAVDSIRSAQSSGLLPADVLSGDLTDAGSIDGDLPPGGVPGMRPNRMASTRAFRRPFGCAVLELGDHHKFQTDIATSSPMREHVMPIFVPLNEAAFSTLHQDIIASRIREFEKSPRAELLAVNIKVLHGEATNLVHENPSLLQDAPLTARLGFPDVVFPGDRRNEAYIKLWSGEFFPAGTKVPGGGTQKNIQVSAEIRLRDGSVLERAISRGAGERLVTQFDSTVFYHQNAPTWGELFKLELPNEQMENCHIFFSFRHRSSKEERAGGGASRDVAGSGGAASGLGTLAQALNAPFAHGYLPLFENSSAFIPDGSHTLLLWRSSRPAQHLSPELYFSLPPTISTAQNPSDVVPSSLASIIQPLRDSMTLRTFLVSTRFTQNEVLLKLLNWERSLSQDLQELKGVLVKFTFVGEVEIVKFLRDIFDALFAIVVSPKNGSGELDDLVFNALVFVLGIVQDRRFNNFRATLDVYIEKHFHSQTAYTRLMASMSRLLADPSRTETSKDLRAAIKVWPYLFKFIITSRQKQGDTTSDGAIGPLGGAVDDHFEVSFKKDLETLLRSVNRLMSSTKPASIVGTQTLALQHFAGILADLSKVFPNDELVRVETAFVDSIFITKGRMMVWKLLHILHVTCTKIFDESESRAQLIPSIIRWVRPHLGHYDEGAHTNTGDHESARDAARVAWMEGARLSVTIIGVVLDRLQNSIVEQRKAGPSGARAMRQEQDNVDYILSTMPLLLQTYKVFSSPETVKTLLRHRSPSTIASAVPVMFPSSYPFPLMAKRPAGFADGAPPRSARRRLVTHHHNFLNCGLGEIAAVLVVLVMLSPRRHLAGFLDEQLDLEGAEKLAEFLCNFFDVATGILLNEAYPSTWLNINILVHQMVLKIADPLAALLVRDFIPPADESQKFNTTLWRSALDMLLTLLSSDQLVIEQFKPQRRRAVWRLAGDIRGEGAQIFAKLWNSIGWPDKPDKPVDGQDADGSDAGRLNTGGFQVQFVPSLVEPVLELCLSHHDELRTCAVRVLATMITSEWHLNGDFSVIEAEIIDKLDVLFITDTQGDEISRAFFIGQLRSLFESPLVDAKLREQVLACLVSVNRFLDLLLNVRSLPPEEGFEDDRVAGTLKLLGFLRQANRVTAFSTHVLRLVNLHLENRNYVEAALTLKLHADLHSWDMDNFVEPIPDLDLPRQSHFARKETLYTLILDYLGKGSAWEISIDICRELLHQYEYRSVDYGRLADVLRLQASLFEKIATVERTFPSYFRVAYYGQSWPNSLQDKMFVYRGLDWEKFGAFCERLHQKHPRATLIKSTSLPDESIRHGEEMYLQVTALQPEADKLKDIFTNAEVPPVVRAYFEHNATDLFSFARPIRKSPEGTRKPVTAGTQSAEPQNLWVEKTYLRCEDHFPTVLRRSHVAELWTVELSPLQNAIDDAEAKTSELESLEKKYAALNQVVSGRNQAAARGANTNRLSMALNGAVDAPVNGGIPMYRKAFFSPQFVSANSDKEPLIHKLREAIDKQALVIHRCIKLHARMCPPEMRPFHDTLERFFKQNFADEISRLELEVGTTEEEVGRSSSGHQTSVDSGRSNQITTLSTSGNAGLLLEQNPSHAYALDANSRLQRAPHGSDHPPAQSPLQKHITSLSKQARPIKSSLGQLDGETLDEEPPIASPEPGVGSPVPYALSPNGASDGATMRGATHTIPASAISRYEASILTNNRGTSTKQGTSLFSRVEGGASRLSKLMSRNSTKR</sequence>
<organism evidence="10 11">
    <name type="scientific">Ceraceosorus bombacis</name>
    <dbReference type="NCBI Taxonomy" id="401625"/>
    <lineage>
        <taxon>Eukaryota</taxon>
        <taxon>Fungi</taxon>
        <taxon>Dikarya</taxon>
        <taxon>Basidiomycota</taxon>
        <taxon>Ustilaginomycotina</taxon>
        <taxon>Exobasidiomycetes</taxon>
        <taxon>Ceraceosorales</taxon>
        <taxon>Ceraceosoraceae</taxon>
        <taxon>Ceraceosorus</taxon>
    </lineage>
</organism>
<reference evidence="10 11" key="1">
    <citation type="submission" date="2014-09" db="EMBL/GenBank/DDBJ databases">
        <authorList>
            <person name="Magalhaes I.L.F."/>
            <person name="Oliveira U."/>
            <person name="Santos F.R."/>
            <person name="Vidigal T.H.D.A."/>
            <person name="Brescovit A.D."/>
            <person name="Santos A.J."/>
        </authorList>
    </citation>
    <scope>NUCLEOTIDE SEQUENCE [LARGE SCALE GENOMIC DNA]</scope>
</reference>
<evidence type="ECO:0000256" key="2">
    <source>
        <dbReference type="ARBA" id="ARBA00022490"/>
    </source>
</evidence>
<dbReference type="InterPro" id="IPR027007">
    <property type="entry name" value="C2_DOCK-type_domain"/>
</dbReference>
<dbReference type="GO" id="GO:0005737">
    <property type="term" value="C:cytoplasm"/>
    <property type="evidence" value="ECO:0007669"/>
    <property type="project" value="UniProtKB-SubCell"/>
</dbReference>